<dbReference type="Proteomes" id="UP001499989">
    <property type="component" value="Unassembled WGS sequence"/>
</dbReference>
<feature type="signal peptide" evidence="3">
    <location>
        <begin position="1"/>
        <end position="23"/>
    </location>
</feature>
<evidence type="ECO:0000256" key="2">
    <source>
        <dbReference type="SAM" id="MobiDB-lite"/>
    </source>
</evidence>
<keyword evidence="1 3" id="KW-0732">Signal</keyword>
<feature type="domain" description="RlpA-like protein double-psi beta-barrel" evidence="4">
    <location>
        <begin position="43"/>
        <end position="137"/>
    </location>
</feature>
<proteinExistence type="predicted"/>
<dbReference type="SUPFAM" id="SSF50685">
    <property type="entry name" value="Barwin-like endoglucanases"/>
    <property type="match status" value="1"/>
</dbReference>
<accession>A0ABN3TE92</accession>
<dbReference type="EMBL" id="BAAASK010000026">
    <property type="protein sequence ID" value="GAA2698148.1"/>
    <property type="molecule type" value="Genomic_DNA"/>
</dbReference>
<dbReference type="PANTHER" id="PTHR31836:SF28">
    <property type="entry name" value="SRCR DOMAIN-CONTAINING PROTEIN-RELATED"/>
    <property type="match status" value="1"/>
</dbReference>
<dbReference type="InterPro" id="IPR036908">
    <property type="entry name" value="RlpA-like_sf"/>
</dbReference>
<dbReference type="NCBIfam" id="NF041659">
    <property type="entry name" value="Papain_Inhib"/>
    <property type="match status" value="1"/>
</dbReference>
<dbReference type="InterPro" id="IPR048197">
    <property type="entry name" value="Papain_inhib"/>
</dbReference>
<gene>
    <name evidence="5" type="ORF">GCM10010310_63380</name>
</gene>
<dbReference type="InterPro" id="IPR051477">
    <property type="entry name" value="Expansin_CellWall"/>
</dbReference>
<feature type="chain" id="PRO_5046255727" description="RlpA-like protein double-psi beta-barrel domain-containing protein" evidence="3">
    <location>
        <begin position="24"/>
        <end position="381"/>
    </location>
</feature>
<organism evidence="5 6">
    <name type="scientific">Streptomyces violaceolatus</name>
    <dbReference type="NCBI Taxonomy" id="67378"/>
    <lineage>
        <taxon>Bacteria</taxon>
        <taxon>Bacillati</taxon>
        <taxon>Actinomycetota</taxon>
        <taxon>Actinomycetes</taxon>
        <taxon>Kitasatosporales</taxon>
        <taxon>Streptomycetaceae</taxon>
        <taxon>Streptomyces</taxon>
        <taxon>Streptomyces violaceoruber group</taxon>
    </lineage>
</organism>
<evidence type="ECO:0000259" key="4">
    <source>
        <dbReference type="Pfam" id="PF03330"/>
    </source>
</evidence>
<dbReference type="Pfam" id="PF07538">
    <property type="entry name" value="ChW"/>
    <property type="match status" value="1"/>
</dbReference>
<dbReference type="Gene3D" id="2.40.40.10">
    <property type="entry name" value="RlpA-like domain"/>
    <property type="match status" value="1"/>
</dbReference>
<feature type="compositionally biased region" description="Pro residues" evidence="2">
    <location>
        <begin position="198"/>
        <end position="214"/>
    </location>
</feature>
<dbReference type="RefSeq" id="WP_319123592.1">
    <property type="nucleotide sequence ID" value="NZ_BAAASK010000026.1"/>
</dbReference>
<feature type="region of interest" description="Disordered" evidence="2">
    <location>
        <begin position="148"/>
        <end position="225"/>
    </location>
</feature>
<dbReference type="PANTHER" id="PTHR31836">
    <property type="match status" value="1"/>
</dbReference>
<feature type="compositionally biased region" description="Gly residues" evidence="2">
    <location>
        <begin position="148"/>
        <end position="170"/>
    </location>
</feature>
<dbReference type="Pfam" id="PF03330">
    <property type="entry name" value="DPBB_1"/>
    <property type="match status" value="1"/>
</dbReference>
<keyword evidence="6" id="KW-1185">Reference proteome</keyword>
<dbReference type="InterPro" id="IPR009009">
    <property type="entry name" value="RlpA-like_DPBB"/>
</dbReference>
<evidence type="ECO:0000256" key="3">
    <source>
        <dbReference type="SAM" id="SignalP"/>
    </source>
</evidence>
<dbReference type="CDD" id="cd22273">
    <property type="entry name" value="DPBB_SPI-like"/>
    <property type="match status" value="1"/>
</dbReference>
<dbReference type="InterPro" id="IPR006637">
    <property type="entry name" value="ChW"/>
</dbReference>
<protein>
    <recommendedName>
        <fullName evidence="4">RlpA-like protein double-psi beta-barrel domain-containing protein</fullName>
    </recommendedName>
</protein>
<name>A0ABN3TE92_9ACTN</name>
<evidence type="ECO:0000313" key="6">
    <source>
        <dbReference type="Proteomes" id="UP001499989"/>
    </source>
</evidence>
<evidence type="ECO:0000313" key="5">
    <source>
        <dbReference type="EMBL" id="GAA2698148.1"/>
    </source>
</evidence>
<comment type="caution">
    <text evidence="5">The sequence shown here is derived from an EMBL/GenBank/DDBJ whole genome shotgun (WGS) entry which is preliminary data.</text>
</comment>
<reference evidence="5 6" key="1">
    <citation type="journal article" date="2019" name="Int. J. Syst. Evol. Microbiol.">
        <title>The Global Catalogue of Microorganisms (GCM) 10K type strain sequencing project: providing services to taxonomists for standard genome sequencing and annotation.</title>
        <authorList>
            <consortium name="The Broad Institute Genomics Platform"/>
            <consortium name="The Broad Institute Genome Sequencing Center for Infectious Disease"/>
            <person name="Wu L."/>
            <person name="Ma J."/>
        </authorList>
    </citation>
    <scope>NUCLEOTIDE SEQUENCE [LARGE SCALE GENOMIC DNA]</scope>
    <source>
        <strain evidence="5 6">JCM 4531</strain>
    </source>
</reference>
<sequence length="381" mass="38670">MQPVLKRSVKTTILVGALLSAVAATMYGFEQTTSTSPVSEKSATGKVTWYDNTGNGACGTNINAATEDFVAVSYQLWKAANPNTDNLCNGVSVEVTYQGRVITVPVKDKCPSCSADHIDLSKSAFQKLADPSVGVINGATWKLVGAGGGDGDASTSGGGGETSGNDGGTSGSDSETSGSDGGTGGSDASISGGSGTKPPVPPTSLPITPPPPSPSGDHHTDNDSASTTVARLVKTNPGRHVCYRAYVSGSGWQKPVCDGAVAGTPGSNQPIKALNIAMQGVGGSAANAFTTNVDSNDGRGKWDSWTAVVPDGTDNYIGSAKADAPNLLGFAINIGEGKLCHVARTHGHTGSRPACTTQRPDFTFGGSLQNNIWLESVTFTV</sequence>
<dbReference type="SMART" id="SM00728">
    <property type="entry name" value="ChW"/>
    <property type="match status" value="1"/>
</dbReference>
<evidence type="ECO:0000256" key="1">
    <source>
        <dbReference type="ARBA" id="ARBA00022729"/>
    </source>
</evidence>